<accession>X1URF9</accession>
<sequence length="142" mass="16449">MIFRLSILLIANILVVISCSQAPEIVIDEIVDLSYDELKQQYITCKGKGVMTAQGKLPWKLNYSFTTQNDSSFIQFRDIFSRRVLFVQALPSEITIWDMQKNLQYDSDIGNVIPIFNILKSYDIAQILWGEIPKRYHISIKN</sequence>
<dbReference type="AlphaFoldDB" id="X1URF9"/>
<feature type="non-terminal residue" evidence="1">
    <location>
        <position position="142"/>
    </location>
</feature>
<evidence type="ECO:0008006" key="2">
    <source>
        <dbReference type="Google" id="ProtNLM"/>
    </source>
</evidence>
<dbReference type="EMBL" id="BARW01018096">
    <property type="protein sequence ID" value="GAI94944.1"/>
    <property type="molecule type" value="Genomic_DNA"/>
</dbReference>
<proteinExistence type="predicted"/>
<evidence type="ECO:0000313" key="1">
    <source>
        <dbReference type="EMBL" id="GAI94944.1"/>
    </source>
</evidence>
<reference evidence="1" key="1">
    <citation type="journal article" date="2014" name="Front. Microbiol.">
        <title>High frequency of phylogenetically diverse reductive dehalogenase-homologous genes in deep subseafloor sedimentary metagenomes.</title>
        <authorList>
            <person name="Kawai M."/>
            <person name="Futagami T."/>
            <person name="Toyoda A."/>
            <person name="Takaki Y."/>
            <person name="Nishi S."/>
            <person name="Hori S."/>
            <person name="Arai W."/>
            <person name="Tsubouchi T."/>
            <person name="Morono Y."/>
            <person name="Uchiyama I."/>
            <person name="Ito T."/>
            <person name="Fujiyama A."/>
            <person name="Inagaki F."/>
            <person name="Takami H."/>
        </authorList>
    </citation>
    <scope>NUCLEOTIDE SEQUENCE</scope>
    <source>
        <strain evidence="1">Expedition CK06-06</strain>
    </source>
</reference>
<organism evidence="1">
    <name type="scientific">marine sediment metagenome</name>
    <dbReference type="NCBI Taxonomy" id="412755"/>
    <lineage>
        <taxon>unclassified sequences</taxon>
        <taxon>metagenomes</taxon>
        <taxon>ecological metagenomes</taxon>
    </lineage>
</organism>
<dbReference type="PROSITE" id="PS51257">
    <property type="entry name" value="PROKAR_LIPOPROTEIN"/>
    <property type="match status" value="1"/>
</dbReference>
<gene>
    <name evidence="1" type="ORF">S12H4_31065</name>
</gene>
<protein>
    <recommendedName>
        <fullName evidence="2">Outer-membrane lipoprotein LolB</fullName>
    </recommendedName>
</protein>
<name>X1URF9_9ZZZZ</name>
<comment type="caution">
    <text evidence="1">The sequence shown here is derived from an EMBL/GenBank/DDBJ whole genome shotgun (WGS) entry which is preliminary data.</text>
</comment>